<name>A0A9P6NKC7_9BASI</name>
<evidence type="ECO:0000313" key="6">
    <source>
        <dbReference type="Proteomes" id="UP000886653"/>
    </source>
</evidence>
<reference evidence="5" key="1">
    <citation type="submission" date="2013-11" db="EMBL/GenBank/DDBJ databases">
        <title>Genome sequence of the fusiform rust pathogen reveals effectors for host alternation and coevolution with pine.</title>
        <authorList>
            <consortium name="DOE Joint Genome Institute"/>
            <person name="Smith K."/>
            <person name="Pendleton A."/>
            <person name="Kubisiak T."/>
            <person name="Anderson C."/>
            <person name="Salamov A."/>
            <person name="Aerts A."/>
            <person name="Riley R."/>
            <person name="Clum A."/>
            <person name="Lindquist E."/>
            <person name="Ence D."/>
            <person name="Campbell M."/>
            <person name="Kronenberg Z."/>
            <person name="Feau N."/>
            <person name="Dhillon B."/>
            <person name="Hamelin R."/>
            <person name="Burleigh J."/>
            <person name="Smith J."/>
            <person name="Yandell M."/>
            <person name="Nelson C."/>
            <person name="Grigoriev I."/>
            <person name="Davis J."/>
        </authorList>
    </citation>
    <scope>NUCLEOTIDE SEQUENCE</scope>
    <source>
        <strain evidence="5">G11</strain>
    </source>
</reference>
<dbReference type="AlphaFoldDB" id="A0A9P6NKC7"/>
<dbReference type="Gene3D" id="3.50.50.60">
    <property type="entry name" value="FAD/NAD(P)-binding domain"/>
    <property type="match status" value="1"/>
</dbReference>
<evidence type="ECO:0000256" key="2">
    <source>
        <dbReference type="ARBA" id="ARBA00022630"/>
    </source>
</evidence>
<dbReference type="PRINTS" id="PR00469">
    <property type="entry name" value="PNDRDTASEII"/>
</dbReference>
<dbReference type="OrthoDB" id="66881at2759"/>
<dbReference type="PANTHER" id="PTHR23023">
    <property type="entry name" value="DIMETHYLANILINE MONOOXYGENASE"/>
    <property type="match status" value="1"/>
</dbReference>
<dbReference type="InterPro" id="IPR036188">
    <property type="entry name" value="FAD/NAD-bd_sf"/>
</dbReference>
<evidence type="ECO:0000256" key="3">
    <source>
        <dbReference type="ARBA" id="ARBA00022827"/>
    </source>
</evidence>
<comment type="similarity">
    <text evidence="1">Belongs to the FMO family.</text>
</comment>
<organism evidence="5 6">
    <name type="scientific">Cronartium quercuum f. sp. fusiforme G11</name>
    <dbReference type="NCBI Taxonomy" id="708437"/>
    <lineage>
        <taxon>Eukaryota</taxon>
        <taxon>Fungi</taxon>
        <taxon>Dikarya</taxon>
        <taxon>Basidiomycota</taxon>
        <taxon>Pucciniomycotina</taxon>
        <taxon>Pucciniomycetes</taxon>
        <taxon>Pucciniales</taxon>
        <taxon>Coleosporiaceae</taxon>
        <taxon>Cronartium</taxon>
    </lineage>
</organism>
<dbReference type="GO" id="GO:0050661">
    <property type="term" value="F:NADP binding"/>
    <property type="evidence" value="ECO:0007669"/>
    <property type="project" value="InterPro"/>
</dbReference>
<comment type="caution">
    <text evidence="5">The sequence shown here is derived from an EMBL/GenBank/DDBJ whole genome shotgun (WGS) entry which is preliminary data.</text>
</comment>
<dbReference type="Pfam" id="PF00743">
    <property type="entry name" value="FMO-like"/>
    <property type="match status" value="1"/>
</dbReference>
<dbReference type="Proteomes" id="UP000886653">
    <property type="component" value="Unassembled WGS sequence"/>
</dbReference>
<dbReference type="EMBL" id="MU167271">
    <property type="protein sequence ID" value="KAG0145744.1"/>
    <property type="molecule type" value="Genomic_DNA"/>
</dbReference>
<accession>A0A9P6NKC7</accession>
<evidence type="ECO:0000256" key="4">
    <source>
        <dbReference type="ARBA" id="ARBA00023002"/>
    </source>
</evidence>
<dbReference type="SUPFAM" id="SSF51905">
    <property type="entry name" value="FAD/NAD(P)-binding domain"/>
    <property type="match status" value="1"/>
</dbReference>
<gene>
    <name evidence="5" type="ORF">CROQUDRAFT_723246</name>
</gene>
<dbReference type="InterPro" id="IPR020946">
    <property type="entry name" value="Flavin_mOase-like"/>
</dbReference>
<keyword evidence="6" id="KW-1185">Reference proteome</keyword>
<evidence type="ECO:0000313" key="5">
    <source>
        <dbReference type="EMBL" id="KAG0145744.1"/>
    </source>
</evidence>
<keyword evidence="3" id="KW-0274">FAD</keyword>
<evidence type="ECO:0000256" key="1">
    <source>
        <dbReference type="ARBA" id="ARBA00009183"/>
    </source>
</evidence>
<keyword evidence="2" id="KW-0285">Flavoprotein</keyword>
<dbReference type="GO" id="GO:0004499">
    <property type="term" value="F:N,N-dimethylaniline monooxygenase activity"/>
    <property type="evidence" value="ECO:0007669"/>
    <property type="project" value="InterPro"/>
</dbReference>
<dbReference type="GO" id="GO:0050660">
    <property type="term" value="F:flavin adenine dinucleotide binding"/>
    <property type="evidence" value="ECO:0007669"/>
    <property type="project" value="InterPro"/>
</dbReference>
<dbReference type="InterPro" id="IPR050346">
    <property type="entry name" value="FMO-like"/>
</dbReference>
<keyword evidence="4" id="KW-0560">Oxidoreductase</keyword>
<evidence type="ECO:0008006" key="7">
    <source>
        <dbReference type="Google" id="ProtNLM"/>
    </source>
</evidence>
<protein>
    <recommendedName>
        <fullName evidence="7">Flavin-containing monooxygenase</fullName>
    </recommendedName>
</protein>
<sequence length="513" mass="57552">MTQLHPIAKPTTSRRVREVIGDRLLQIFYSLFQFIITLIFAPQAPKAKSPLEKPLGRIAIIGAGVTGVSSAAHCVANGFDVVIYESKSQLGGIWSAVNQTSSLQLNSLLYRFHPAVIWSRGFPVKQHEILSEITRIWETYQLESHTKFDFTVRNVNRLVSDGKTQWTINGGEDGVFDGLIVAIGTCGQPKTLHALGREKFTGPVVHSSDLDGLELRNKRVVAIGGGASGVEAVELAVNSGAAEVSLLSRTDKWFIPRNWFFSVIMGTCPYSLQNSFGRLVEHALVAFHYRNLRHLTPAHKRFYSDTPIVNDIFFEHVRNEKARYIRGDLLEILPETLKINVRHDRTSQAGNPGVTEFLKADVLIDATGYERPVYDFLPTVKLFPSKAYSPPNIFLQTFSTADPSCLMTNAAYVNAVGAAGHLHIGISTRMMIMFLLEPETAPKPEEMKRWVDQSHSLEFFTYMELILWFISFHLTSVARLRWIIFTLFGWGFMGPKIPPNCQIKTQKNDGDPM</sequence>
<proteinExistence type="inferred from homology"/>